<organism evidence="3 4">
    <name type="scientific">Novosphingobium ovatum</name>
    <dbReference type="NCBI Taxonomy" id="1908523"/>
    <lineage>
        <taxon>Bacteria</taxon>
        <taxon>Pseudomonadati</taxon>
        <taxon>Pseudomonadota</taxon>
        <taxon>Alphaproteobacteria</taxon>
        <taxon>Sphingomonadales</taxon>
        <taxon>Sphingomonadaceae</taxon>
        <taxon>Novosphingobium</taxon>
    </lineage>
</organism>
<dbReference type="SUPFAM" id="SSF48179">
    <property type="entry name" value="6-phosphogluconate dehydrogenase C-terminal domain-like"/>
    <property type="match status" value="1"/>
</dbReference>
<dbReference type="Pfam" id="PF10728">
    <property type="entry name" value="DUF2520"/>
    <property type="match status" value="1"/>
</dbReference>
<reference evidence="4" key="1">
    <citation type="submission" date="2020-01" db="EMBL/GenBank/DDBJ databases">
        <title>Sphingomonas sp. strain CSW-10.</title>
        <authorList>
            <person name="Chen W.-M."/>
        </authorList>
    </citation>
    <scope>NUCLEOTIDE SEQUENCE [LARGE SCALE GENOMIC DNA]</scope>
    <source>
        <strain evidence="4">FSY-8</strain>
    </source>
</reference>
<dbReference type="InterPro" id="IPR037108">
    <property type="entry name" value="TM1727-like_C_sf"/>
</dbReference>
<feature type="domain" description="Putative oxidoreductase/dehydrogenase Rossmann-like" evidence="1">
    <location>
        <begin position="4"/>
        <end position="107"/>
    </location>
</feature>
<comment type="caution">
    <text evidence="3">The sequence shown here is derived from an EMBL/GenBank/DDBJ whole genome shotgun (WGS) entry which is preliminary data.</text>
</comment>
<proteinExistence type="predicted"/>
<dbReference type="RefSeq" id="WP_161716363.1">
    <property type="nucleotide sequence ID" value="NZ_JAAAPO010000001.1"/>
</dbReference>
<keyword evidence="4" id="KW-1185">Reference proteome</keyword>
<feature type="domain" description="DUF2520" evidence="2">
    <location>
        <begin position="127"/>
        <end position="251"/>
    </location>
</feature>
<evidence type="ECO:0000313" key="4">
    <source>
        <dbReference type="Proteomes" id="UP000753724"/>
    </source>
</evidence>
<dbReference type="InterPro" id="IPR018931">
    <property type="entry name" value="DUF2520"/>
</dbReference>
<dbReference type="Proteomes" id="UP000753724">
    <property type="component" value="Unassembled WGS sequence"/>
</dbReference>
<sequence>MFQRIGIIGAGRVGRALAVALAERSDAPVVQWARRAGAGTTDRLGDLAGCDLWLIAVADDALGEVVAALAQVPATHRPFVAHVSGRSGVAPLAPLAGLAGGLAAIHPAMTFTGDPVAEVARMAGARFAITGADGAAQAMAERIVAALGGVPVAIAEAQRALYHAALCHGANHLVTLVADACAVLRAAGVADGAGVLGPLVRAALDNALAGGMAALSGPVLRGDAQTIAGHAAALRADCPQVWPAYQAMAGATVRALEQAGSPDSRDAILRAIAD</sequence>
<gene>
    <name evidence="3" type="ORF">GTZ99_00645</name>
</gene>
<evidence type="ECO:0000313" key="3">
    <source>
        <dbReference type="EMBL" id="NBC35061.1"/>
    </source>
</evidence>
<dbReference type="PANTHER" id="PTHR40459:SF1">
    <property type="entry name" value="CONSERVED HYPOTHETICAL ALANINE AND LEUCINE RICH PROTEIN"/>
    <property type="match status" value="1"/>
</dbReference>
<dbReference type="Gene3D" id="3.40.50.720">
    <property type="entry name" value="NAD(P)-binding Rossmann-like Domain"/>
    <property type="match status" value="1"/>
</dbReference>
<name>A0ABW9X951_9SPHN</name>
<dbReference type="InterPro" id="IPR019665">
    <property type="entry name" value="OxRdtase/DH_put_Rossmann_dom"/>
</dbReference>
<dbReference type="SUPFAM" id="SSF51735">
    <property type="entry name" value="NAD(P)-binding Rossmann-fold domains"/>
    <property type="match status" value="1"/>
</dbReference>
<dbReference type="Pfam" id="PF10727">
    <property type="entry name" value="Rossmann-like"/>
    <property type="match status" value="1"/>
</dbReference>
<accession>A0ABW9X951</accession>
<dbReference type="PANTHER" id="PTHR40459">
    <property type="entry name" value="CONSERVED HYPOTHETICAL ALANINE AND LEUCINE RICH PROTEIN"/>
    <property type="match status" value="1"/>
</dbReference>
<dbReference type="InterPro" id="IPR008927">
    <property type="entry name" value="6-PGluconate_DH-like_C_sf"/>
</dbReference>
<dbReference type="InterPro" id="IPR036291">
    <property type="entry name" value="NAD(P)-bd_dom_sf"/>
</dbReference>
<evidence type="ECO:0000259" key="2">
    <source>
        <dbReference type="Pfam" id="PF10728"/>
    </source>
</evidence>
<evidence type="ECO:0000259" key="1">
    <source>
        <dbReference type="Pfam" id="PF10727"/>
    </source>
</evidence>
<dbReference type="Gene3D" id="1.10.1040.20">
    <property type="entry name" value="ProC-like, C-terminal domain"/>
    <property type="match status" value="1"/>
</dbReference>
<dbReference type="EMBL" id="JAAAPO010000001">
    <property type="protein sequence ID" value="NBC35061.1"/>
    <property type="molecule type" value="Genomic_DNA"/>
</dbReference>
<protein>
    <submittedName>
        <fullName evidence="3">DUF2520 domain-containing protein</fullName>
    </submittedName>
</protein>